<keyword evidence="15" id="KW-1185">Reference proteome</keyword>
<comment type="caution">
    <text evidence="14">The sequence shown here is derived from an EMBL/GenBank/DDBJ whole genome shotgun (WGS) entry which is preliminary data.</text>
</comment>
<evidence type="ECO:0000256" key="1">
    <source>
        <dbReference type="ARBA" id="ARBA00003408"/>
    </source>
</evidence>
<feature type="transmembrane region" description="Helical" evidence="13">
    <location>
        <begin position="194"/>
        <end position="216"/>
    </location>
</feature>
<dbReference type="GO" id="GO:0006811">
    <property type="term" value="P:monoatomic ion transport"/>
    <property type="evidence" value="ECO:0007669"/>
    <property type="project" value="UniProtKB-KW"/>
</dbReference>
<evidence type="ECO:0000256" key="7">
    <source>
        <dbReference type="ARBA" id="ARBA00022475"/>
    </source>
</evidence>
<evidence type="ECO:0000256" key="5">
    <source>
        <dbReference type="ARBA" id="ARBA00022448"/>
    </source>
</evidence>
<feature type="transmembrane region" description="Helical" evidence="13">
    <location>
        <begin position="92"/>
        <end position="113"/>
    </location>
</feature>
<feature type="transmembrane region" description="Helical" evidence="13">
    <location>
        <begin position="133"/>
        <end position="151"/>
    </location>
</feature>
<evidence type="ECO:0000256" key="8">
    <source>
        <dbReference type="ARBA" id="ARBA00022692"/>
    </source>
</evidence>
<keyword evidence="8 13" id="KW-0812">Transmembrane</keyword>
<keyword evidence="7" id="KW-1003">Cell membrane</keyword>
<dbReference type="EMBL" id="JACOPP010000003">
    <property type="protein sequence ID" value="MBC5732733.1"/>
    <property type="molecule type" value="Genomic_DNA"/>
</dbReference>
<evidence type="ECO:0000256" key="3">
    <source>
        <dbReference type="ARBA" id="ARBA00010199"/>
    </source>
</evidence>
<proteinExistence type="inferred from homology"/>
<feature type="transmembrane region" description="Helical" evidence="13">
    <location>
        <begin position="30"/>
        <end position="51"/>
    </location>
</feature>
<evidence type="ECO:0000256" key="9">
    <source>
        <dbReference type="ARBA" id="ARBA00022989"/>
    </source>
</evidence>
<evidence type="ECO:0000256" key="2">
    <source>
        <dbReference type="ARBA" id="ARBA00004651"/>
    </source>
</evidence>
<gene>
    <name evidence="14" type="ORF">H8S57_03185</name>
</gene>
<keyword evidence="10" id="KW-0406">Ion transport</keyword>
<feature type="transmembrane region" description="Helical" evidence="13">
    <location>
        <begin position="416"/>
        <end position="435"/>
    </location>
</feature>
<dbReference type="NCBIfam" id="TIGR00797">
    <property type="entry name" value="matE"/>
    <property type="match status" value="1"/>
</dbReference>
<dbReference type="PANTHER" id="PTHR43298">
    <property type="entry name" value="MULTIDRUG RESISTANCE PROTEIN NORM-RELATED"/>
    <property type="match status" value="1"/>
</dbReference>
<keyword evidence="6" id="KW-0050">Antiport</keyword>
<keyword evidence="5" id="KW-0813">Transport</keyword>
<sequence>MHTDLTQGSVTRSMLGFAWPLILGNLLQQLYNVADTLIVGRFLGAGALAAVGSSFTLMTFLTSVLLGLCMGSGAVFSILWGARKEEELKASLFVSFLLVGAATLAVAALALGLLQPILTALKIPGEIRAEMAAYLRIIFLGLGFAFVYNYMAALLRSLGNAVLPLLMLGGAALLNVALDLFFVLVLGLGVPGTALATVLAQGASAAGLSVCCLKWAPQLRPQRRHCRFRRDIARRIAGYSILTCLQQSVMNFGILMIQGLVNSFGVNVMAAFAAAVKIDAFAYMPVQDFGNAFSTFIAQNYGAGETGRIRRGIRSGTVTALAFCVVSSAVVAGFAPALMGLFVPPEETEILAVGVEYLRIEGVCYCGIGCLFLLYGLYRAIGRPGLSLVLTVISLGTRVVLAYALAPLPAFGLKAIWWAIPIGWGLADLTGFLWYRFVVLRRGI</sequence>
<dbReference type="PIRSF" id="PIRSF006603">
    <property type="entry name" value="DinF"/>
    <property type="match status" value="1"/>
</dbReference>
<evidence type="ECO:0000256" key="10">
    <source>
        <dbReference type="ARBA" id="ARBA00023065"/>
    </source>
</evidence>
<dbReference type="InterPro" id="IPR050222">
    <property type="entry name" value="MATE_MdtK"/>
</dbReference>
<reference evidence="14" key="1">
    <citation type="submission" date="2020-08" db="EMBL/GenBank/DDBJ databases">
        <title>Genome public.</title>
        <authorList>
            <person name="Liu C."/>
            <person name="Sun Q."/>
        </authorList>
    </citation>
    <scope>NUCLEOTIDE SEQUENCE</scope>
    <source>
        <strain evidence="14">NSJ-51</strain>
    </source>
</reference>
<evidence type="ECO:0000256" key="13">
    <source>
        <dbReference type="SAM" id="Phobius"/>
    </source>
</evidence>
<feature type="transmembrane region" description="Helical" evidence="13">
    <location>
        <begin position="57"/>
        <end position="80"/>
    </location>
</feature>
<feature type="transmembrane region" description="Helical" evidence="13">
    <location>
        <begin position="318"/>
        <end position="338"/>
    </location>
</feature>
<dbReference type="InterPro" id="IPR048279">
    <property type="entry name" value="MdtK-like"/>
</dbReference>
<organism evidence="14 15">
    <name type="scientific">Lawsonibacter hominis</name>
    <dbReference type="NCBI Taxonomy" id="2763053"/>
    <lineage>
        <taxon>Bacteria</taxon>
        <taxon>Bacillati</taxon>
        <taxon>Bacillota</taxon>
        <taxon>Clostridia</taxon>
        <taxon>Eubacteriales</taxon>
        <taxon>Oscillospiraceae</taxon>
        <taxon>Lawsonibacter</taxon>
    </lineage>
</organism>
<dbReference type="GO" id="GO:0005886">
    <property type="term" value="C:plasma membrane"/>
    <property type="evidence" value="ECO:0007669"/>
    <property type="project" value="UniProtKB-SubCell"/>
</dbReference>
<feature type="transmembrane region" description="Helical" evidence="13">
    <location>
        <begin position="358"/>
        <end position="378"/>
    </location>
</feature>
<keyword evidence="11 13" id="KW-0472">Membrane</keyword>
<evidence type="ECO:0000256" key="12">
    <source>
        <dbReference type="ARBA" id="ARBA00031636"/>
    </source>
</evidence>
<evidence type="ECO:0000313" key="15">
    <source>
        <dbReference type="Proteomes" id="UP000661435"/>
    </source>
</evidence>
<accession>A0A8J6J2Q7</accession>
<evidence type="ECO:0000256" key="6">
    <source>
        <dbReference type="ARBA" id="ARBA00022449"/>
    </source>
</evidence>
<evidence type="ECO:0000256" key="4">
    <source>
        <dbReference type="ARBA" id="ARBA00020268"/>
    </source>
</evidence>
<comment type="function">
    <text evidence="1">Multidrug efflux pump.</text>
</comment>
<comment type="similarity">
    <text evidence="3">Belongs to the multi antimicrobial extrusion (MATE) (TC 2.A.66.1) family.</text>
</comment>
<dbReference type="PANTHER" id="PTHR43298:SF2">
    <property type="entry name" value="FMN_FAD EXPORTER YEEO-RELATED"/>
    <property type="match status" value="1"/>
</dbReference>
<feature type="transmembrane region" description="Helical" evidence="13">
    <location>
        <begin position="385"/>
        <end position="404"/>
    </location>
</feature>
<dbReference type="RefSeq" id="WP_186906638.1">
    <property type="nucleotide sequence ID" value="NZ_JACOPP010000003.1"/>
</dbReference>
<comment type="subcellular location">
    <subcellularLocation>
        <location evidence="2">Cell membrane</location>
        <topology evidence="2">Multi-pass membrane protein</topology>
    </subcellularLocation>
</comment>
<evidence type="ECO:0000256" key="11">
    <source>
        <dbReference type="ARBA" id="ARBA00023136"/>
    </source>
</evidence>
<dbReference type="Pfam" id="PF01554">
    <property type="entry name" value="MatE"/>
    <property type="match status" value="2"/>
</dbReference>
<protein>
    <recommendedName>
        <fullName evidence="4">Probable multidrug resistance protein NorM</fullName>
    </recommendedName>
    <alternativeName>
        <fullName evidence="12">Multidrug-efflux transporter</fullName>
    </alternativeName>
</protein>
<feature type="transmembrane region" description="Helical" evidence="13">
    <location>
        <begin position="163"/>
        <end position="188"/>
    </location>
</feature>
<feature type="transmembrane region" description="Helical" evidence="13">
    <location>
        <begin position="264"/>
        <end position="284"/>
    </location>
</feature>
<dbReference type="Proteomes" id="UP000661435">
    <property type="component" value="Unassembled WGS sequence"/>
</dbReference>
<dbReference type="InterPro" id="IPR002528">
    <property type="entry name" value="MATE_fam"/>
</dbReference>
<name>A0A8J6J2Q7_9FIRM</name>
<dbReference type="CDD" id="cd13138">
    <property type="entry name" value="MATE_yoeA_like"/>
    <property type="match status" value="1"/>
</dbReference>
<feature type="transmembrane region" description="Helical" evidence="13">
    <location>
        <begin position="236"/>
        <end position="258"/>
    </location>
</feature>
<dbReference type="GO" id="GO:0042910">
    <property type="term" value="F:xenobiotic transmembrane transporter activity"/>
    <property type="evidence" value="ECO:0007669"/>
    <property type="project" value="InterPro"/>
</dbReference>
<dbReference type="AlphaFoldDB" id="A0A8J6J2Q7"/>
<dbReference type="GO" id="GO:0015297">
    <property type="term" value="F:antiporter activity"/>
    <property type="evidence" value="ECO:0007669"/>
    <property type="project" value="UniProtKB-KW"/>
</dbReference>
<keyword evidence="9 13" id="KW-1133">Transmembrane helix</keyword>
<evidence type="ECO:0000313" key="14">
    <source>
        <dbReference type="EMBL" id="MBC5732733.1"/>
    </source>
</evidence>